<gene>
    <name evidence="1" type="ORF">A2908_01635</name>
</gene>
<dbReference type="InterPro" id="IPR029063">
    <property type="entry name" value="SAM-dependent_MTases_sf"/>
</dbReference>
<comment type="caution">
    <text evidence="1">The sequence shown here is derived from an EMBL/GenBank/DDBJ whole genome shotgun (WGS) entry which is preliminary data.</text>
</comment>
<dbReference type="AlphaFoldDB" id="A0A1G2ICV2"/>
<dbReference type="Pfam" id="PF13489">
    <property type="entry name" value="Methyltransf_23"/>
    <property type="match status" value="1"/>
</dbReference>
<dbReference type="SUPFAM" id="SSF53335">
    <property type="entry name" value="S-adenosyl-L-methionine-dependent methyltransferases"/>
    <property type="match status" value="1"/>
</dbReference>
<reference evidence="1 2" key="1">
    <citation type="journal article" date="2016" name="Nat. Commun.">
        <title>Thousands of microbial genomes shed light on interconnected biogeochemical processes in an aquifer system.</title>
        <authorList>
            <person name="Anantharaman K."/>
            <person name="Brown C.T."/>
            <person name="Hug L.A."/>
            <person name="Sharon I."/>
            <person name="Castelle C.J."/>
            <person name="Probst A.J."/>
            <person name="Thomas B.C."/>
            <person name="Singh A."/>
            <person name="Wilkins M.J."/>
            <person name="Karaoz U."/>
            <person name="Brodie E.L."/>
            <person name="Williams K.H."/>
            <person name="Hubbard S.S."/>
            <person name="Banfield J.F."/>
        </authorList>
    </citation>
    <scope>NUCLEOTIDE SEQUENCE [LARGE SCALE GENOMIC DNA]</scope>
</reference>
<evidence type="ECO:0000313" key="2">
    <source>
        <dbReference type="Proteomes" id="UP000176774"/>
    </source>
</evidence>
<evidence type="ECO:0000313" key="1">
    <source>
        <dbReference type="EMBL" id="OGZ72554.1"/>
    </source>
</evidence>
<dbReference type="STRING" id="1802214.A2908_01635"/>
<dbReference type="EMBL" id="MHPA01000025">
    <property type="protein sequence ID" value="OGZ72554.1"/>
    <property type="molecule type" value="Genomic_DNA"/>
</dbReference>
<dbReference type="Gene3D" id="3.40.50.150">
    <property type="entry name" value="Vaccinia Virus protein VP39"/>
    <property type="match status" value="1"/>
</dbReference>
<protein>
    <recommendedName>
        <fullName evidence="3">Methyltransferase type 11 domain-containing protein</fullName>
    </recommendedName>
</protein>
<accession>A0A1G2ICV2</accession>
<proteinExistence type="predicted"/>
<dbReference type="Proteomes" id="UP000176774">
    <property type="component" value="Unassembled WGS sequence"/>
</dbReference>
<name>A0A1G2ICV2_9BACT</name>
<organism evidence="1 2">
    <name type="scientific">Candidatus Staskawiczbacteria bacterium RIFCSPLOWO2_01_FULL_38_12b</name>
    <dbReference type="NCBI Taxonomy" id="1802214"/>
    <lineage>
        <taxon>Bacteria</taxon>
        <taxon>Candidatus Staskawicziibacteriota</taxon>
    </lineage>
</organism>
<sequence length="252" mass="29886">MKINTLRIRRKIPEFIKKPFRWIWHQWNIKLEEDLIRYLMEYFSINRKVTMRLLKSGGLLSADLWYALNPKTTEEIKSFYQETPFYVFNLIFWHATREQRVLRSEIIGLAKGKVLDYGGAVGDMCMMAADKKLEVDYADLPGRTFNFAKWLFKKKGYNILMIDLSLDKISQKYDTIFCIDVIEHVICPKELLKDFVDHLHNNGQLMITELDPTIHEGVPFHFELGFNGEEYLKSLGMVKTDKSYLWIKRLED</sequence>
<evidence type="ECO:0008006" key="3">
    <source>
        <dbReference type="Google" id="ProtNLM"/>
    </source>
</evidence>